<dbReference type="GeneID" id="8857595"/>
<dbReference type="InParanoid" id="D2VZL3"/>
<feature type="region of interest" description="Disordered" evidence="3">
    <location>
        <begin position="158"/>
        <end position="194"/>
    </location>
</feature>
<accession>D2VZL3</accession>
<dbReference type="eggNOG" id="KOG0654">
    <property type="taxonomic scope" value="Eukaryota"/>
</dbReference>
<feature type="domain" description="Cyclin-like" evidence="4">
    <location>
        <begin position="356"/>
        <end position="440"/>
    </location>
</feature>
<dbReference type="AlphaFoldDB" id="D2VZL3"/>
<dbReference type="SUPFAM" id="SSF47954">
    <property type="entry name" value="Cyclin-like"/>
    <property type="match status" value="2"/>
</dbReference>
<dbReference type="OrthoDB" id="306099at2759"/>
<name>D2VZL3_NAEGR</name>
<dbReference type="Pfam" id="PF02984">
    <property type="entry name" value="Cyclin_C"/>
    <property type="match status" value="1"/>
</dbReference>
<feature type="region of interest" description="Disordered" evidence="3">
    <location>
        <begin position="1"/>
        <end position="31"/>
    </location>
</feature>
<comment type="similarity">
    <text evidence="2">Belongs to the cyclin family.</text>
</comment>
<reference evidence="5 6" key="1">
    <citation type="journal article" date="2010" name="Cell">
        <title>The genome of Naegleria gruberi illuminates early eukaryotic versatility.</title>
        <authorList>
            <person name="Fritz-Laylin L.K."/>
            <person name="Prochnik S.E."/>
            <person name="Ginger M.L."/>
            <person name="Dacks J.B."/>
            <person name="Carpenter M.L."/>
            <person name="Field M.C."/>
            <person name="Kuo A."/>
            <person name="Paredez A."/>
            <person name="Chapman J."/>
            <person name="Pham J."/>
            <person name="Shu S."/>
            <person name="Neupane R."/>
            <person name="Cipriano M."/>
            <person name="Mancuso J."/>
            <person name="Tu H."/>
            <person name="Salamov A."/>
            <person name="Lindquist E."/>
            <person name="Shapiro H."/>
            <person name="Lucas S."/>
            <person name="Grigoriev I.V."/>
            <person name="Cande W.Z."/>
            <person name="Fulton C."/>
            <person name="Rokhsar D.S."/>
            <person name="Dawson S.C."/>
        </authorList>
    </citation>
    <scope>NUCLEOTIDE SEQUENCE [LARGE SCALE GENOMIC DNA]</scope>
    <source>
        <strain evidence="5 6">NEG-M</strain>
    </source>
</reference>
<feature type="compositionally biased region" description="Polar residues" evidence="3">
    <location>
        <begin position="163"/>
        <end position="175"/>
    </location>
</feature>
<dbReference type="Gene3D" id="1.10.472.10">
    <property type="entry name" value="Cyclin-like"/>
    <property type="match status" value="2"/>
</dbReference>
<dbReference type="InterPro" id="IPR004367">
    <property type="entry name" value="Cyclin_C-dom"/>
</dbReference>
<evidence type="ECO:0000259" key="4">
    <source>
        <dbReference type="SMART" id="SM00385"/>
    </source>
</evidence>
<dbReference type="PANTHER" id="PTHR10177">
    <property type="entry name" value="CYCLINS"/>
    <property type="match status" value="1"/>
</dbReference>
<dbReference type="EMBL" id="GG738915">
    <property type="protein sequence ID" value="EFC37720.1"/>
    <property type="molecule type" value="Genomic_DNA"/>
</dbReference>
<dbReference type="SMART" id="SM00385">
    <property type="entry name" value="CYCLIN"/>
    <property type="match status" value="2"/>
</dbReference>
<evidence type="ECO:0000256" key="3">
    <source>
        <dbReference type="SAM" id="MobiDB-lite"/>
    </source>
</evidence>
<keyword evidence="1 2" id="KW-0195">Cyclin</keyword>
<dbReference type="Proteomes" id="UP000006671">
    <property type="component" value="Unassembled WGS sequence"/>
</dbReference>
<evidence type="ECO:0000256" key="2">
    <source>
        <dbReference type="RuleBase" id="RU000383"/>
    </source>
</evidence>
<organism evidence="6">
    <name type="scientific">Naegleria gruberi</name>
    <name type="common">Amoeba</name>
    <dbReference type="NCBI Taxonomy" id="5762"/>
    <lineage>
        <taxon>Eukaryota</taxon>
        <taxon>Discoba</taxon>
        <taxon>Heterolobosea</taxon>
        <taxon>Tetramitia</taxon>
        <taxon>Eutetramitia</taxon>
        <taxon>Vahlkampfiidae</taxon>
        <taxon>Naegleria</taxon>
    </lineage>
</organism>
<gene>
    <name evidence="5" type="ORF">NAEGRDRAFT_59687</name>
</gene>
<evidence type="ECO:0000256" key="1">
    <source>
        <dbReference type="ARBA" id="ARBA00023127"/>
    </source>
</evidence>
<feature type="compositionally biased region" description="Low complexity" evidence="3">
    <location>
        <begin position="17"/>
        <end position="31"/>
    </location>
</feature>
<proteinExistence type="inferred from homology"/>
<dbReference type="VEuPathDB" id="AmoebaDB:NAEGRDRAFT_59687"/>
<dbReference type="InterPro" id="IPR036915">
    <property type="entry name" value="Cyclin-like_sf"/>
</dbReference>
<evidence type="ECO:0000313" key="5">
    <source>
        <dbReference type="EMBL" id="EFC37720.1"/>
    </source>
</evidence>
<dbReference type="STRING" id="5762.D2VZL3"/>
<dbReference type="InterPro" id="IPR006671">
    <property type="entry name" value="Cyclin_N"/>
</dbReference>
<dbReference type="RefSeq" id="XP_002670464.1">
    <property type="nucleotide sequence ID" value="XM_002670418.1"/>
</dbReference>
<dbReference type="InterPro" id="IPR039361">
    <property type="entry name" value="Cyclin"/>
</dbReference>
<keyword evidence="6" id="KW-1185">Reference proteome</keyword>
<evidence type="ECO:0000313" key="6">
    <source>
        <dbReference type="Proteomes" id="UP000006671"/>
    </source>
</evidence>
<sequence length="519" mass="60277">MKGWRQKVSNNLKRKTNSLTTSYSSQSDSVETLQSKITKKTRVSSTFDSIRIHALAHKVNEKQEEITWECEEDVSTTALNTIQPTPFQSREVKQELVNGHSYISPSLNETETAEPISTLAQDEITCSWSATSFSIHPEKESQQYETMEDSVEEIILSQDHDSNSNQEECANQDVDSMQEDDEEEADEEEAVEVSDSFQLLSDNISRETINCAKANYLSTHPHVKPQYRRTVIDWFNILQTELDIPKEILYHATMIFDRSLDRFNIEQYYLIDVDNLQALGCACFFISTKYYGRSVNLSDILPPVSSDSSIEDLKKQVLRMESWVLNTLDFELRSILLIDYVALFIHAMKNDQNFTQAFPSLVEADNFVNFMEKVSNYLCEIQLHNYDMLWFRPSLVALSCFVLAFQMLAPHSNFKSVSIIRKFLKIYFEEMSRIERNNVEDHETQGQSSLVIEIEEFNNCMKRCLVSMQSFEQLSLKNHNRNREHFRTITKYYPAIAPFISQPEQLIELSIQDLLQWTN</sequence>
<dbReference type="CDD" id="cd20537">
    <property type="entry name" value="CYCLIN_CCNO-like_rpt2"/>
    <property type="match status" value="1"/>
</dbReference>
<feature type="compositionally biased region" description="Acidic residues" evidence="3">
    <location>
        <begin position="176"/>
        <end position="192"/>
    </location>
</feature>
<protein>
    <submittedName>
        <fullName evidence="5">Cyclin_N domain-containing protein</fullName>
    </submittedName>
</protein>
<dbReference type="Pfam" id="PF00134">
    <property type="entry name" value="Cyclin_N"/>
    <property type="match status" value="1"/>
</dbReference>
<dbReference type="KEGG" id="ngr:NAEGRDRAFT_59687"/>
<dbReference type="InterPro" id="IPR013763">
    <property type="entry name" value="Cyclin-like_dom"/>
</dbReference>
<feature type="domain" description="Cyclin-like" evidence="4">
    <location>
        <begin position="233"/>
        <end position="322"/>
    </location>
</feature>